<dbReference type="InterPro" id="IPR012910">
    <property type="entry name" value="Plug_dom"/>
</dbReference>
<evidence type="ECO:0000256" key="1">
    <source>
        <dbReference type="ARBA" id="ARBA00004571"/>
    </source>
</evidence>
<dbReference type="Gene3D" id="2.170.130.10">
    <property type="entry name" value="TonB-dependent receptor, plug domain"/>
    <property type="match status" value="1"/>
</dbReference>
<feature type="chain" id="PRO_5020891802" evidence="15">
    <location>
        <begin position="23"/>
        <end position="648"/>
    </location>
</feature>
<dbReference type="Pfam" id="PF00593">
    <property type="entry name" value="TonB_dep_Rec_b-barrel"/>
    <property type="match status" value="1"/>
</dbReference>
<dbReference type="EMBL" id="SLWF01000016">
    <property type="protein sequence ID" value="TCN83068.1"/>
    <property type="molecule type" value="Genomic_DNA"/>
</dbReference>
<evidence type="ECO:0000256" key="4">
    <source>
        <dbReference type="ARBA" id="ARBA00022496"/>
    </source>
</evidence>
<dbReference type="SUPFAM" id="SSF56935">
    <property type="entry name" value="Porins"/>
    <property type="match status" value="1"/>
</dbReference>
<evidence type="ECO:0000256" key="14">
    <source>
        <dbReference type="RuleBase" id="RU003357"/>
    </source>
</evidence>
<dbReference type="InterPro" id="IPR037066">
    <property type="entry name" value="Plug_dom_sf"/>
</dbReference>
<feature type="signal peptide" evidence="15">
    <location>
        <begin position="1"/>
        <end position="22"/>
    </location>
</feature>
<keyword evidence="8" id="KW-0406">Ion transport</keyword>
<proteinExistence type="inferred from homology"/>
<keyword evidence="18" id="KW-0675">Receptor</keyword>
<evidence type="ECO:0000256" key="5">
    <source>
        <dbReference type="ARBA" id="ARBA00022692"/>
    </source>
</evidence>
<evidence type="ECO:0000259" key="17">
    <source>
        <dbReference type="Pfam" id="PF07715"/>
    </source>
</evidence>
<dbReference type="AlphaFoldDB" id="A0A4R2F8M3"/>
<feature type="domain" description="TonB-dependent receptor plug" evidence="17">
    <location>
        <begin position="42"/>
        <end position="148"/>
    </location>
</feature>
<keyword evidence="4" id="KW-0410">Iron transport</keyword>
<evidence type="ECO:0000259" key="16">
    <source>
        <dbReference type="Pfam" id="PF00593"/>
    </source>
</evidence>
<comment type="subcellular location">
    <subcellularLocation>
        <location evidence="1 12">Cell outer membrane</location>
        <topology evidence="1 12">Multi-pass membrane protein</topology>
    </subcellularLocation>
</comment>
<keyword evidence="7" id="KW-0408">Iron</keyword>
<keyword evidence="9 14" id="KW-0798">TonB box</keyword>
<organism evidence="18 19">
    <name type="scientific">Shewanella fodinae</name>
    <dbReference type="NCBI Taxonomy" id="552357"/>
    <lineage>
        <taxon>Bacteria</taxon>
        <taxon>Pseudomonadati</taxon>
        <taxon>Pseudomonadota</taxon>
        <taxon>Gammaproteobacteria</taxon>
        <taxon>Alteromonadales</taxon>
        <taxon>Shewanellaceae</taxon>
        <taxon>Shewanella</taxon>
    </lineage>
</organism>
<reference evidence="18 19" key="1">
    <citation type="submission" date="2019-03" db="EMBL/GenBank/DDBJ databases">
        <title>Freshwater and sediment microbial communities from various areas in North America, analyzing microbe dynamics in response to fracking.</title>
        <authorList>
            <person name="Lamendella R."/>
        </authorList>
    </citation>
    <scope>NUCLEOTIDE SEQUENCE [LARGE SCALE GENOMIC DNA]</scope>
    <source>
        <strain evidence="18 19">74A</strain>
    </source>
</reference>
<evidence type="ECO:0000256" key="13">
    <source>
        <dbReference type="PROSITE-ProRule" id="PRU10144"/>
    </source>
</evidence>
<dbReference type="InterPro" id="IPR010917">
    <property type="entry name" value="TonB_rcpt_CS"/>
</dbReference>
<evidence type="ECO:0000256" key="2">
    <source>
        <dbReference type="ARBA" id="ARBA00022448"/>
    </source>
</evidence>
<dbReference type="InterPro" id="IPR036942">
    <property type="entry name" value="Beta-barrel_TonB_sf"/>
</dbReference>
<accession>A0A4R2F8M3</accession>
<dbReference type="RefSeq" id="WP_133039277.1">
    <property type="nucleotide sequence ID" value="NZ_SLWF01000016.1"/>
</dbReference>
<dbReference type="Proteomes" id="UP000294832">
    <property type="component" value="Unassembled WGS sequence"/>
</dbReference>
<gene>
    <name evidence="18" type="ORF">EDC91_11647</name>
</gene>
<evidence type="ECO:0000256" key="10">
    <source>
        <dbReference type="ARBA" id="ARBA00023136"/>
    </source>
</evidence>
<keyword evidence="11 12" id="KW-0998">Cell outer membrane</keyword>
<dbReference type="InterPro" id="IPR039426">
    <property type="entry name" value="TonB-dep_rcpt-like"/>
</dbReference>
<evidence type="ECO:0000256" key="3">
    <source>
        <dbReference type="ARBA" id="ARBA00022452"/>
    </source>
</evidence>
<evidence type="ECO:0000313" key="19">
    <source>
        <dbReference type="Proteomes" id="UP000294832"/>
    </source>
</evidence>
<keyword evidence="10 12" id="KW-0472">Membrane</keyword>
<dbReference type="PROSITE" id="PS01156">
    <property type="entry name" value="TONB_DEPENDENT_REC_2"/>
    <property type="match status" value="1"/>
</dbReference>
<dbReference type="GO" id="GO:0015344">
    <property type="term" value="F:siderophore uptake transmembrane transporter activity"/>
    <property type="evidence" value="ECO:0007669"/>
    <property type="project" value="TreeGrafter"/>
</dbReference>
<evidence type="ECO:0000256" key="9">
    <source>
        <dbReference type="ARBA" id="ARBA00023077"/>
    </source>
</evidence>
<comment type="caution">
    <text evidence="18">The sequence shown here is derived from an EMBL/GenBank/DDBJ whole genome shotgun (WGS) entry which is preliminary data.</text>
</comment>
<keyword evidence="6 15" id="KW-0732">Signal</keyword>
<feature type="short sequence motif" description="TonB C-terminal box" evidence="13">
    <location>
        <begin position="631"/>
        <end position="648"/>
    </location>
</feature>
<name>A0A4R2F8M3_9GAMM</name>
<evidence type="ECO:0000256" key="15">
    <source>
        <dbReference type="SAM" id="SignalP"/>
    </source>
</evidence>
<keyword evidence="2 12" id="KW-0813">Transport</keyword>
<dbReference type="OrthoDB" id="9764669at2"/>
<dbReference type="CDD" id="cd01347">
    <property type="entry name" value="ligand_gated_channel"/>
    <property type="match status" value="1"/>
</dbReference>
<dbReference type="Pfam" id="PF07715">
    <property type="entry name" value="Plug"/>
    <property type="match status" value="1"/>
</dbReference>
<evidence type="ECO:0000313" key="18">
    <source>
        <dbReference type="EMBL" id="TCN83068.1"/>
    </source>
</evidence>
<feature type="domain" description="TonB-dependent receptor-like beta-barrel" evidence="16">
    <location>
        <begin position="209"/>
        <end position="614"/>
    </location>
</feature>
<dbReference type="PANTHER" id="PTHR32552">
    <property type="entry name" value="FERRICHROME IRON RECEPTOR-RELATED"/>
    <property type="match status" value="1"/>
</dbReference>
<protein>
    <submittedName>
        <fullName evidence="18">Iron complex outermembrane receptor protein</fullName>
    </submittedName>
</protein>
<evidence type="ECO:0000256" key="8">
    <source>
        <dbReference type="ARBA" id="ARBA00023065"/>
    </source>
</evidence>
<dbReference type="InterPro" id="IPR000531">
    <property type="entry name" value="Beta-barrel_TonB"/>
</dbReference>
<sequence length="648" mass="71417">MGFKPSSLALLCSIAISGTVYAEPQKIDDTIVVIGRQAETPLDIAANVTVIDAAEIEQSGVTSLTELLRGRSGIQVSDSNTGPTLAMRGFSGTQAANNTLILLDGRRLNNMDIAAASLSAIPLSQIERVEILSGSAGVLYGDQAVGGVINIVTKAPQATGGNMALAAGSFNTAEGRGDVAGSISDNWRYYLSGAYNRGDNYRDHNANHTGSLLGRLQYSTDERQFFVEGSYYDNKRENPGALTEEQLHSNPRQASIYQPDDYLHEMTDAWRAQLQQKLDTHWQMVADLNYSDSQVSSVNYGSRGQNSRSLLEFNPKFLANYATNVGNLKWVLGADLHRGEADYDLTSTNRSNTQTMTSAYAQATVPLTSTLEYVVGGRYAKVKDELRDADVYADGTVLDEHAHALELGVNYRPTTSQRFYLRADQNFRFAKVDEQAYTSPGVNGLKPQTGDSIEAGWDWQASTQQLGVKLYRLKLEDEIVYDMSAAKPVGGLFDGANVNADKSRRYGADVSWAWQPFSVWQLGAEYHYVDAEFTAGANDGKQLSWVAKHAGRAYTSIDMTSHWQLYLEAQYLGKRYMEGDDANDGAQIDSYWLGNLALNYRRNAWLASLRIDNLFDKDYVSSGYYSSWGNGYYVGDGRNVKASISYHF</sequence>
<keyword evidence="5 12" id="KW-0812">Transmembrane</keyword>
<dbReference type="PROSITE" id="PS52016">
    <property type="entry name" value="TONB_DEPENDENT_REC_3"/>
    <property type="match status" value="1"/>
</dbReference>
<keyword evidence="19" id="KW-1185">Reference proteome</keyword>
<evidence type="ECO:0000256" key="12">
    <source>
        <dbReference type="PROSITE-ProRule" id="PRU01360"/>
    </source>
</evidence>
<evidence type="ECO:0000256" key="6">
    <source>
        <dbReference type="ARBA" id="ARBA00022729"/>
    </source>
</evidence>
<dbReference type="PANTHER" id="PTHR32552:SF68">
    <property type="entry name" value="FERRICHROME OUTER MEMBRANE TRANSPORTER_PHAGE RECEPTOR"/>
    <property type="match status" value="1"/>
</dbReference>
<comment type="similarity">
    <text evidence="12 14">Belongs to the TonB-dependent receptor family.</text>
</comment>
<dbReference type="Gene3D" id="2.40.170.20">
    <property type="entry name" value="TonB-dependent receptor, beta-barrel domain"/>
    <property type="match status" value="1"/>
</dbReference>
<keyword evidence="3 12" id="KW-1134">Transmembrane beta strand</keyword>
<dbReference type="GO" id="GO:0009279">
    <property type="term" value="C:cell outer membrane"/>
    <property type="evidence" value="ECO:0007669"/>
    <property type="project" value="UniProtKB-SubCell"/>
</dbReference>
<evidence type="ECO:0000256" key="11">
    <source>
        <dbReference type="ARBA" id="ARBA00023237"/>
    </source>
</evidence>
<evidence type="ECO:0000256" key="7">
    <source>
        <dbReference type="ARBA" id="ARBA00023004"/>
    </source>
</evidence>